<dbReference type="EMBL" id="DTBP01000045">
    <property type="protein sequence ID" value="HGQ74440.1"/>
    <property type="molecule type" value="Genomic_DNA"/>
</dbReference>
<protein>
    <submittedName>
        <fullName evidence="2">Uncharacterized protein</fullName>
    </submittedName>
</protein>
<accession>A0A7C4JM32</accession>
<reference evidence="2" key="1">
    <citation type="journal article" date="2020" name="mSystems">
        <title>Genome- and Community-Level Interaction Insights into Carbon Utilization and Element Cycling Functions of Hydrothermarchaeota in Hydrothermal Sediment.</title>
        <authorList>
            <person name="Zhou Z."/>
            <person name="Liu Y."/>
            <person name="Xu W."/>
            <person name="Pan J."/>
            <person name="Luo Z.H."/>
            <person name="Li M."/>
        </authorList>
    </citation>
    <scope>NUCLEOTIDE SEQUENCE [LARGE SCALE GENOMIC DNA]</scope>
    <source>
        <strain evidence="1">SpSt-638</strain>
        <strain evidence="2">SpSt-648</strain>
    </source>
</reference>
<proteinExistence type="predicted"/>
<dbReference type="EMBL" id="DTBE01000074">
    <property type="protein sequence ID" value="HGQ59650.1"/>
    <property type="molecule type" value="Genomic_DNA"/>
</dbReference>
<name>A0A7C4JM32_STAMA</name>
<comment type="caution">
    <text evidence="2">The sequence shown here is derived from an EMBL/GenBank/DDBJ whole genome shotgun (WGS) entry which is preliminary data.</text>
</comment>
<organism evidence="2">
    <name type="scientific">Staphylothermus marinus</name>
    <dbReference type="NCBI Taxonomy" id="2280"/>
    <lineage>
        <taxon>Archaea</taxon>
        <taxon>Thermoproteota</taxon>
        <taxon>Thermoprotei</taxon>
        <taxon>Desulfurococcales</taxon>
        <taxon>Desulfurococcaceae</taxon>
        <taxon>Staphylothermus</taxon>
    </lineage>
</organism>
<dbReference type="AlphaFoldDB" id="A0A7C4JM32"/>
<sequence length="237" mass="27194">MVRIGSGCLLIESVGFEIEDLHLFFKIIVEKGFDKIDVLTKPAMVFARRKEGFTTLYAVPPGSFVICSSFNDLASVYNDWVYRLEKDVWVDTGVLDIKALLSVLNNVLNAILRRESLVLDTGRFRFEIHVVDDTCLNIIVMDSFKIPLYWIGDRLDPLSEDYRELFKQTLQGSPSGLRVLSYAKFLNNGFRVLAGFKHIDNRVLFIINAPEPSKHFLKYVTWLLIDIFIERTPFSSS</sequence>
<evidence type="ECO:0000313" key="2">
    <source>
        <dbReference type="EMBL" id="HGQ74440.1"/>
    </source>
</evidence>
<evidence type="ECO:0000313" key="1">
    <source>
        <dbReference type="EMBL" id="HGQ59650.1"/>
    </source>
</evidence>
<gene>
    <name evidence="1" type="ORF">ENU09_02920</name>
    <name evidence="2" type="ORF">ENU20_05130</name>
</gene>